<feature type="repeat" description="WD" evidence="10">
    <location>
        <begin position="454"/>
        <end position="487"/>
    </location>
</feature>
<dbReference type="Proteomes" id="UP000472260">
    <property type="component" value="Unassembled WGS sequence"/>
</dbReference>
<evidence type="ECO:0000256" key="4">
    <source>
        <dbReference type="ARBA" id="ARBA00021116"/>
    </source>
</evidence>
<evidence type="ECO:0000256" key="5">
    <source>
        <dbReference type="ARBA" id="ARBA00022574"/>
    </source>
</evidence>
<reference evidence="13" key="1">
    <citation type="submission" date="2025-08" db="UniProtKB">
        <authorList>
            <consortium name="Ensembl"/>
        </authorList>
    </citation>
    <scope>IDENTIFICATION</scope>
</reference>
<dbReference type="Gene3D" id="2.130.10.10">
    <property type="entry name" value="YVTN repeat-like/Quinoprotein amine dehydrogenase"/>
    <property type="match status" value="2"/>
</dbReference>
<dbReference type="FunFam" id="2.130.10.10:FF:001230">
    <property type="entry name" value="WD repeat-containing protein 91"/>
    <property type="match status" value="1"/>
</dbReference>
<evidence type="ECO:0000313" key="13">
    <source>
        <dbReference type="Ensembl" id="ENSSANP00000075745.1"/>
    </source>
</evidence>
<dbReference type="InterPro" id="IPR036322">
    <property type="entry name" value="WD40_repeat_dom_sf"/>
</dbReference>
<gene>
    <name evidence="13" type="primary">LOC107675793</name>
</gene>
<dbReference type="InterPro" id="IPR001680">
    <property type="entry name" value="WD40_rpt"/>
</dbReference>
<dbReference type="GO" id="GO:0045022">
    <property type="term" value="P:early endosome to late endosome transport"/>
    <property type="evidence" value="ECO:0007669"/>
    <property type="project" value="InterPro"/>
</dbReference>
<evidence type="ECO:0000313" key="14">
    <source>
        <dbReference type="Proteomes" id="UP000472260"/>
    </source>
</evidence>
<reference evidence="13" key="2">
    <citation type="submission" date="2025-09" db="UniProtKB">
        <authorList>
            <consortium name="Ensembl"/>
        </authorList>
    </citation>
    <scope>IDENTIFICATION</scope>
</reference>
<keyword evidence="6" id="KW-0677">Repeat</keyword>
<sequence>MASAVERTDDLVREYLIYRGFTSTLKHLDSEIKADKEKGFRVDKIIDQLQHLIQSYDLTGLKEYWTYLDRRLFSRLEDVYRPTVNKLRTSLYRFYIIHTVQMKNPEKTQEFFLKQVLELQAQPEWRDWFALPFIPAPEQNPSFSPYFSRQWADTFLVSLHNFLSVLFQSSPQPVLLSFDSEVQRITSVQEESEQLRQQVRPSLVSSLVSNACYSEKKNDSDPDTQTEALPDQTDSTNQTRVCDVGGASVEQPFIKLSQEEYIEHHSSIMHCRVDCSGRRVASLDVDGVVKVWAFNPIMQTKATIMSKSPLLSLEWAAKPNRLLLLGSGVGTVKLYDTDAKKSLYEMTIDDIHPRILSLACSPSGTSFVCSAAAPAAQSGVVMEGEAQVSAPVSGQLLLWDTKTVKQQLQFALEPGPVAINCTAFNHNGNLLVTGAADGMIRLFDMQRYESALSWKAHDGEVYSVEFSYDENTVFSIGEDGKFVQWNIHRCGVKQSEYSLSQDAVGPFVLSGYSGYKQVQVPRGRLFAFDSEGQHVLTCSSNGGNIYRLNKADAGLESVLSLGGHKAPVVTVDWCSAMDCGTCLTASMDGKIKLSTLLAQKP</sequence>
<feature type="repeat" description="WD" evidence="10">
    <location>
        <begin position="412"/>
        <end position="453"/>
    </location>
</feature>
<dbReference type="InterPro" id="IPR015943">
    <property type="entry name" value="WD40/YVTN_repeat-like_dom_sf"/>
</dbReference>
<dbReference type="GO" id="GO:0031902">
    <property type="term" value="C:late endosome membrane"/>
    <property type="evidence" value="ECO:0007669"/>
    <property type="project" value="UniProtKB-SubCell"/>
</dbReference>
<feature type="domain" description="ARMC9 CTLH-like" evidence="12">
    <location>
        <begin position="47"/>
        <end position="168"/>
    </location>
</feature>
<evidence type="ECO:0000256" key="11">
    <source>
        <dbReference type="SAM" id="MobiDB-lite"/>
    </source>
</evidence>
<feature type="region of interest" description="Disordered" evidence="11">
    <location>
        <begin position="214"/>
        <end position="239"/>
    </location>
</feature>
<dbReference type="AlphaFoldDB" id="A0A671QY53"/>
<dbReference type="GO" id="GO:0051898">
    <property type="term" value="P:negative regulation of phosphatidylinositol 3-kinase/protein kinase B signal transduction"/>
    <property type="evidence" value="ECO:0007669"/>
    <property type="project" value="InterPro"/>
</dbReference>
<keyword evidence="5 10" id="KW-0853">WD repeat</keyword>
<keyword evidence="7" id="KW-0967">Endosome</keyword>
<dbReference type="Pfam" id="PF00400">
    <property type="entry name" value="WD40"/>
    <property type="match status" value="4"/>
</dbReference>
<comment type="subcellular location">
    <subcellularLocation>
        <location evidence="1">Early endosome membrane</location>
        <topology evidence="1">Peripheral membrane protein</topology>
    </subcellularLocation>
    <subcellularLocation>
        <location evidence="2">Late endosome membrane</location>
    </subcellularLocation>
</comment>
<evidence type="ECO:0000256" key="9">
    <source>
        <dbReference type="ARBA" id="ARBA00023136"/>
    </source>
</evidence>
<evidence type="ECO:0000256" key="6">
    <source>
        <dbReference type="ARBA" id="ARBA00022737"/>
    </source>
</evidence>
<accession>A0A671QY53</accession>
<evidence type="ECO:0000256" key="8">
    <source>
        <dbReference type="ARBA" id="ARBA00023054"/>
    </source>
</evidence>
<keyword evidence="14" id="KW-1185">Reference proteome</keyword>
<feature type="compositionally biased region" description="Polar residues" evidence="11">
    <location>
        <begin position="223"/>
        <end position="239"/>
    </location>
</feature>
<dbReference type="PROSITE" id="PS50082">
    <property type="entry name" value="WD_REPEATS_2"/>
    <property type="match status" value="2"/>
</dbReference>
<dbReference type="Pfam" id="PF23138">
    <property type="entry name" value="CTLH_Armc9"/>
    <property type="match status" value="1"/>
</dbReference>
<dbReference type="GO" id="GO:0141039">
    <property type="term" value="F:phosphatidylinositol 3-kinase inhibitor activity"/>
    <property type="evidence" value="ECO:0007669"/>
    <property type="project" value="InterPro"/>
</dbReference>
<keyword evidence="8" id="KW-0175">Coiled coil</keyword>
<name>A0A671QY53_9TELE</name>
<dbReference type="GO" id="GO:0031901">
    <property type="term" value="C:early endosome membrane"/>
    <property type="evidence" value="ECO:0007669"/>
    <property type="project" value="UniProtKB-SubCell"/>
</dbReference>
<evidence type="ECO:0000256" key="7">
    <source>
        <dbReference type="ARBA" id="ARBA00022753"/>
    </source>
</evidence>
<dbReference type="PANTHER" id="PTHR13083">
    <property type="entry name" value="WD REPEAT-CONTAINING PROTEIN 91"/>
    <property type="match status" value="1"/>
</dbReference>
<evidence type="ECO:0000256" key="2">
    <source>
        <dbReference type="ARBA" id="ARBA00004414"/>
    </source>
</evidence>
<evidence type="ECO:0000259" key="12">
    <source>
        <dbReference type="Pfam" id="PF23138"/>
    </source>
</evidence>
<evidence type="ECO:0000256" key="3">
    <source>
        <dbReference type="ARBA" id="ARBA00006128"/>
    </source>
</evidence>
<dbReference type="InterPro" id="IPR039724">
    <property type="entry name" value="WDR91"/>
</dbReference>
<comment type="similarity">
    <text evidence="3">Belongs to the WD repeat WDR91 family.</text>
</comment>
<evidence type="ECO:0000256" key="1">
    <source>
        <dbReference type="ARBA" id="ARBA00004220"/>
    </source>
</evidence>
<dbReference type="PANTHER" id="PTHR13083:SF3">
    <property type="entry name" value="WD REPEAT-CONTAINING PROTEIN 91"/>
    <property type="match status" value="1"/>
</dbReference>
<proteinExistence type="inferred from homology"/>
<dbReference type="InterPro" id="IPR056327">
    <property type="entry name" value="ARMC9_CTLH-like_dom"/>
</dbReference>
<evidence type="ECO:0000256" key="10">
    <source>
        <dbReference type="PROSITE-ProRule" id="PRU00221"/>
    </source>
</evidence>
<keyword evidence="9" id="KW-0472">Membrane</keyword>
<organism evidence="13 14">
    <name type="scientific">Sinocyclocheilus anshuiensis</name>
    <dbReference type="NCBI Taxonomy" id="1608454"/>
    <lineage>
        <taxon>Eukaryota</taxon>
        <taxon>Metazoa</taxon>
        <taxon>Chordata</taxon>
        <taxon>Craniata</taxon>
        <taxon>Vertebrata</taxon>
        <taxon>Euteleostomi</taxon>
        <taxon>Actinopterygii</taxon>
        <taxon>Neopterygii</taxon>
        <taxon>Teleostei</taxon>
        <taxon>Ostariophysi</taxon>
        <taxon>Cypriniformes</taxon>
        <taxon>Cyprinidae</taxon>
        <taxon>Cyprininae</taxon>
        <taxon>Sinocyclocheilus</taxon>
    </lineage>
</organism>
<protein>
    <recommendedName>
        <fullName evidence="4">WD repeat-containing protein 91</fullName>
    </recommendedName>
</protein>
<dbReference type="Ensembl" id="ENSSANT00000080510.1">
    <property type="protein sequence ID" value="ENSSANP00000075745.1"/>
    <property type="gene ID" value="ENSSANG00000037656.1"/>
</dbReference>
<dbReference type="SMART" id="SM00320">
    <property type="entry name" value="WD40"/>
    <property type="match status" value="5"/>
</dbReference>
<dbReference type="SUPFAM" id="SSF50978">
    <property type="entry name" value="WD40 repeat-like"/>
    <property type="match status" value="1"/>
</dbReference>